<dbReference type="Pfam" id="PF13623">
    <property type="entry name" value="SurA_N_2"/>
    <property type="match status" value="1"/>
</dbReference>
<dbReference type="PANTHER" id="PTHR47245">
    <property type="entry name" value="PEPTIDYLPROLYL ISOMERASE"/>
    <property type="match status" value="1"/>
</dbReference>
<feature type="domain" description="PpiC" evidence="3">
    <location>
        <begin position="265"/>
        <end position="369"/>
    </location>
</feature>
<dbReference type="InterPro" id="IPR000297">
    <property type="entry name" value="PPIase_PpiC"/>
</dbReference>
<name>A0A1M6TUQ5_9BACT</name>
<evidence type="ECO:0000256" key="1">
    <source>
        <dbReference type="PROSITE-ProRule" id="PRU00278"/>
    </source>
</evidence>
<dbReference type="AlphaFoldDB" id="A0A1M6TUQ5"/>
<feature type="transmembrane region" description="Helical" evidence="2">
    <location>
        <begin position="9"/>
        <end position="27"/>
    </location>
</feature>
<dbReference type="PANTHER" id="PTHR47245:SF2">
    <property type="entry name" value="PEPTIDYL-PROLYL CIS-TRANS ISOMERASE HP_0175-RELATED"/>
    <property type="match status" value="1"/>
</dbReference>
<evidence type="ECO:0000313" key="5">
    <source>
        <dbReference type="Proteomes" id="UP000184275"/>
    </source>
</evidence>
<dbReference type="GO" id="GO:0003755">
    <property type="term" value="F:peptidyl-prolyl cis-trans isomerase activity"/>
    <property type="evidence" value="ECO:0007669"/>
    <property type="project" value="UniProtKB-KW"/>
</dbReference>
<evidence type="ECO:0000256" key="2">
    <source>
        <dbReference type="SAM" id="Phobius"/>
    </source>
</evidence>
<evidence type="ECO:0000313" key="4">
    <source>
        <dbReference type="EMBL" id="SHK60620.1"/>
    </source>
</evidence>
<keyword evidence="2" id="KW-1133">Transmembrane helix</keyword>
<dbReference type="InterPro" id="IPR050245">
    <property type="entry name" value="PrsA_foldase"/>
</dbReference>
<dbReference type="Pfam" id="PF00639">
    <property type="entry name" value="Rotamase"/>
    <property type="match status" value="1"/>
</dbReference>
<keyword evidence="2" id="KW-0812">Transmembrane</keyword>
<keyword evidence="5" id="KW-1185">Reference proteome</keyword>
<dbReference type="RefSeq" id="WP_073303818.1">
    <property type="nucleotide sequence ID" value="NZ_FRAW01000011.1"/>
</dbReference>
<proteinExistence type="predicted"/>
<keyword evidence="1" id="KW-0697">Rotamase</keyword>
<sequence length="651" mass="72283">MLTWINENAKWVIAIFAVGIALGLLAMDRTPELSRQYPIGRVDGVEIPYAEFNNRVNRITEINYRGQNISDEQRVQLRNSVFQTFVQQELLKVQFNENALSASVVEMKNELRNNPDAVRRMVGEEAQQRIYAIQAGSANEQEAAQNVQAFIQTLPQFLLDTAFDKAAYDAWLETPAAYEWLNMQSYEQELSTMTIPLHQLQIFVTANAHPTSLESQWNVNNRLASQELEVAYASTADFKVDPASVDSLKVFAYFNAHSDSFFVENDQVRLAYAYLPIAPTEKDEEEIRKYAMTVYYQLKDSSSATSFEDMAKISSEDIGTAANGGLLGDYTARGTWVKEFEDVAFALDSGAISEPVRTKFGYHIIQSLGKKKEADGTEKVKAAHILFSVTASPETIDSLEQILLSIKSAVEERDSSFEEAAKARQVPVRETAWLGRGDNISEIGFVGGLAPFAFVNKERPDLAEGKVSGALKNSQFALVATRLQTLTAGSRNVAPYYEQIKNQLALGEAKDAAKSHLNSVKEKIKAVTLETDSATGTAKADSSIEKVTMEKTTASFDGFVPGIGYSNPTLFRVLSKQKVGEWGEPVVTNDGAAMVKILSRTLPDTVAFKAALTEDLANTWRFGYAMLFNTYVQNLEKAANIENNLDLYYRE</sequence>
<dbReference type="Gene3D" id="3.10.50.40">
    <property type="match status" value="1"/>
</dbReference>
<reference evidence="5" key="1">
    <citation type="submission" date="2016-11" db="EMBL/GenBank/DDBJ databases">
        <authorList>
            <person name="Varghese N."/>
            <person name="Submissions S."/>
        </authorList>
    </citation>
    <scope>NUCLEOTIDE SEQUENCE [LARGE SCALE GENOMIC DNA]</scope>
    <source>
        <strain evidence="5">UWOS</strain>
    </source>
</reference>
<evidence type="ECO:0000259" key="3">
    <source>
        <dbReference type="PROSITE" id="PS50198"/>
    </source>
</evidence>
<dbReference type="SUPFAM" id="SSF54534">
    <property type="entry name" value="FKBP-like"/>
    <property type="match status" value="1"/>
</dbReference>
<accession>A0A1M6TUQ5</accession>
<gene>
    <name evidence="4" type="ORF">SAMN05720469_11131</name>
</gene>
<keyword evidence="1 4" id="KW-0413">Isomerase</keyword>
<dbReference type="EMBL" id="FRAW01000011">
    <property type="protein sequence ID" value="SHK60620.1"/>
    <property type="molecule type" value="Genomic_DNA"/>
</dbReference>
<dbReference type="PROSITE" id="PS50198">
    <property type="entry name" value="PPIC_PPIASE_2"/>
    <property type="match status" value="1"/>
</dbReference>
<protein>
    <submittedName>
        <fullName evidence="4">Peptidyl-prolyl cis-trans isomerase D</fullName>
    </submittedName>
</protein>
<organism evidence="4 5">
    <name type="scientific">Fibrobacter intestinalis</name>
    <dbReference type="NCBI Taxonomy" id="28122"/>
    <lineage>
        <taxon>Bacteria</taxon>
        <taxon>Pseudomonadati</taxon>
        <taxon>Fibrobacterota</taxon>
        <taxon>Fibrobacteria</taxon>
        <taxon>Fibrobacterales</taxon>
        <taxon>Fibrobacteraceae</taxon>
        <taxon>Fibrobacter</taxon>
    </lineage>
</organism>
<keyword evidence="2" id="KW-0472">Membrane</keyword>
<dbReference type="Proteomes" id="UP000184275">
    <property type="component" value="Unassembled WGS sequence"/>
</dbReference>
<dbReference type="InterPro" id="IPR046357">
    <property type="entry name" value="PPIase_dom_sf"/>
</dbReference>